<accession>A0AAN9J200</accession>
<feature type="compositionally biased region" description="Low complexity" evidence="1">
    <location>
        <begin position="35"/>
        <end position="44"/>
    </location>
</feature>
<comment type="caution">
    <text evidence="2">The sequence shown here is derived from an EMBL/GenBank/DDBJ whole genome shotgun (WGS) entry which is preliminary data.</text>
</comment>
<keyword evidence="3" id="KW-1185">Reference proteome</keyword>
<evidence type="ECO:0000256" key="1">
    <source>
        <dbReference type="SAM" id="MobiDB-lite"/>
    </source>
</evidence>
<proteinExistence type="predicted"/>
<dbReference type="Proteomes" id="UP001372338">
    <property type="component" value="Unassembled WGS sequence"/>
</dbReference>
<feature type="compositionally biased region" description="Basic and acidic residues" evidence="1">
    <location>
        <begin position="80"/>
        <end position="90"/>
    </location>
</feature>
<gene>
    <name evidence="2" type="ORF">RIF29_04033</name>
</gene>
<dbReference type="AlphaFoldDB" id="A0AAN9J200"/>
<feature type="region of interest" description="Disordered" evidence="1">
    <location>
        <begin position="22"/>
        <end position="93"/>
    </location>
</feature>
<name>A0AAN9J200_CROPI</name>
<dbReference type="EMBL" id="JAYWIO010000001">
    <property type="protein sequence ID" value="KAK7289963.1"/>
    <property type="molecule type" value="Genomic_DNA"/>
</dbReference>
<feature type="region of interest" description="Disordered" evidence="1">
    <location>
        <begin position="236"/>
        <end position="257"/>
    </location>
</feature>
<reference evidence="2 3" key="1">
    <citation type="submission" date="2024-01" db="EMBL/GenBank/DDBJ databases">
        <title>The genomes of 5 underutilized Papilionoideae crops provide insights into root nodulation and disease resistanc.</title>
        <authorList>
            <person name="Yuan L."/>
        </authorList>
    </citation>
    <scope>NUCLEOTIDE SEQUENCE [LARGE SCALE GENOMIC DNA]</scope>
    <source>
        <strain evidence="2">ZHUSHIDOU_FW_LH</strain>
        <tissue evidence="2">Leaf</tissue>
    </source>
</reference>
<evidence type="ECO:0000313" key="3">
    <source>
        <dbReference type="Proteomes" id="UP001372338"/>
    </source>
</evidence>
<organism evidence="2 3">
    <name type="scientific">Crotalaria pallida</name>
    <name type="common">Smooth rattlebox</name>
    <name type="synonym">Crotalaria striata</name>
    <dbReference type="NCBI Taxonomy" id="3830"/>
    <lineage>
        <taxon>Eukaryota</taxon>
        <taxon>Viridiplantae</taxon>
        <taxon>Streptophyta</taxon>
        <taxon>Embryophyta</taxon>
        <taxon>Tracheophyta</taxon>
        <taxon>Spermatophyta</taxon>
        <taxon>Magnoliopsida</taxon>
        <taxon>eudicotyledons</taxon>
        <taxon>Gunneridae</taxon>
        <taxon>Pentapetalae</taxon>
        <taxon>rosids</taxon>
        <taxon>fabids</taxon>
        <taxon>Fabales</taxon>
        <taxon>Fabaceae</taxon>
        <taxon>Papilionoideae</taxon>
        <taxon>50 kb inversion clade</taxon>
        <taxon>genistoids sensu lato</taxon>
        <taxon>core genistoids</taxon>
        <taxon>Crotalarieae</taxon>
        <taxon>Crotalaria</taxon>
    </lineage>
</organism>
<evidence type="ECO:0000313" key="2">
    <source>
        <dbReference type="EMBL" id="KAK7289963.1"/>
    </source>
</evidence>
<feature type="region of interest" description="Disordered" evidence="1">
    <location>
        <begin position="104"/>
        <end position="123"/>
    </location>
</feature>
<sequence>MPRDCTCWSCALKQENSRFLNEAEGVMNNESGPDAEVANNNEAAPVQGSNHEDEENSWDSRTTAMDEEDGEQHGGAAHEQAGEDHGVNDDHDIEDNYLTDELDSGAETCQLPPPPEEANENQARENVGPAAGENVGPTVVNVRPVAAVNVGQVAYVNVGQASQPLTPPIIVADPKVNNSRKGKKGSKSADPIAEATATTGVATSSQPHNLILRGKRGNQYENQAVEACASELHVATTKKRTPTKAGPSKTTSFKAPRLIKKQKRDVHLLLLQKQKLLNPKLHHQR</sequence>
<feature type="region of interest" description="Disordered" evidence="1">
    <location>
        <begin position="172"/>
        <end position="192"/>
    </location>
</feature>
<protein>
    <submittedName>
        <fullName evidence="2">Uncharacterized protein</fullName>
    </submittedName>
</protein>